<keyword evidence="1" id="KW-0229">DNA integration</keyword>
<dbReference type="InterPro" id="IPR013762">
    <property type="entry name" value="Integrase-like_cat_sf"/>
</dbReference>
<dbReference type="Proteomes" id="UP000777935">
    <property type="component" value="Unassembled WGS sequence"/>
</dbReference>
<evidence type="ECO:0000256" key="4">
    <source>
        <dbReference type="PROSITE-ProRule" id="PRU01248"/>
    </source>
</evidence>
<evidence type="ECO:0000256" key="3">
    <source>
        <dbReference type="ARBA" id="ARBA00023172"/>
    </source>
</evidence>
<reference evidence="7 8" key="1">
    <citation type="submission" date="2020-06" db="EMBL/GenBank/DDBJ databases">
        <title>Sulfitobacter algicola sp. nov., isolated from green algae.</title>
        <authorList>
            <person name="Wang C."/>
        </authorList>
    </citation>
    <scope>NUCLEOTIDE SEQUENCE [LARGE SCALE GENOMIC DNA]</scope>
    <source>
        <strain evidence="7 8">1151</strain>
    </source>
</reference>
<dbReference type="Pfam" id="PF00589">
    <property type="entry name" value="Phage_integrase"/>
    <property type="match status" value="1"/>
</dbReference>
<dbReference type="InterPro" id="IPR052925">
    <property type="entry name" value="Phage_Integrase-like_Recomb"/>
</dbReference>
<dbReference type="Gene3D" id="1.10.443.10">
    <property type="entry name" value="Intergrase catalytic core"/>
    <property type="match status" value="1"/>
</dbReference>
<accession>A0ABX2IVQ6</accession>
<keyword evidence="3" id="KW-0233">DNA recombination</keyword>
<dbReference type="InterPro" id="IPR002104">
    <property type="entry name" value="Integrase_catalytic"/>
</dbReference>
<dbReference type="EMBL" id="JABUFE010000031">
    <property type="protein sequence ID" value="NSX57014.1"/>
    <property type="molecule type" value="Genomic_DNA"/>
</dbReference>
<comment type="caution">
    <text evidence="7">The sequence shown here is derived from an EMBL/GenBank/DDBJ whole genome shotgun (WGS) entry which is preliminary data.</text>
</comment>
<evidence type="ECO:0000256" key="2">
    <source>
        <dbReference type="ARBA" id="ARBA00023125"/>
    </source>
</evidence>
<feature type="domain" description="Core-binding (CB)" evidence="6">
    <location>
        <begin position="82"/>
        <end position="170"/>
    </location>
</feature>
<name>A0ABX2IVQ6_9RHOB</name>
<dbReference type="Gene3D" id="1.10.150.130">
    <property type="match status" value="1"/>
</dbReference>
<gene>
    <name evidence="7" type="ORF">HRQ87_19740</name>
</gene>
<dbReference type="PANTHER" id="PTHR34605">
    <property type="entry name" value="PHAGE_INTEGRASE DOMAIN-CONTAINING PROTEIN"/>
    <property type="match status" value="1"/>
</dbReference>
<evidence type="ECO:0000313" key="8">
    <source>
        <dbReference type="Proteomes" id="UP000777935"/>
    </source>
</evidence>
<organism evidence="7 8">
    <name type="scientific">Parasulfitobacter algicola</name>
    <dbReference type="NCBI Taxonomy" id="2614809"/>
    <lineage>
        <taxon>Bacteria</taxon>
        <taxon>Pseudomonadati</taxon>
        <taxon>Pseudomonadota</taxon>
        <taxon>Alphaproteobacteria</taxon>
        <taxon>Rhodobacterales</taxon>
        <taxon>Roseobacteraceae</taxon>
        <taxon>Parasulfitobacter</taxon>
    </lineage>
</organism>
<dbReference type="SUPFAM" id="SSF56349">
    <property type="entry name" value="DNA breaking-rejoining enzymes"/>
    <property type="match status" value="1"/>
</dbReference>
<dbReference type="InterPro" id="IPR011010">
    <property type="entry name" value="DNA_brk_join_enz"/>
</dbReference>
<dbReference type="PROSITE" id="PS51900">
    <property type="entry name" value="CB"/>
    <property type="match status" value="1"/>
</dbReference>
<keyword evidence="8" id="KW-1185">Reference proteome</keyword>
<evidence type="ECO:0000256" key="1">
    <source>
        <dbReference type="ARBA" id="ARBA00022908"/>
    </source>
</evidence>
<evidence type="ECO:0000259" key="5">
    <source>
        <dbReference type="PROSITE" id="PS51898"/>
    </source>
</evidence>
<proteinExistence type="predicted"/>
<dbReference type="InterPro" id="IPR010998">
    <property type="entry name" value="Integrase_recombinase_N"/>
</dbReference>
<sequence>MSKLPKNEPKPPLSDLPETEISTAVSHSLSIATQRDERDRLKAASTDDMHDIDLDELLGDEAGDDKLDNQAIALPDHVAGSGSLDRLVDQARNYAEAATAENTNKAYRADWKHFASWCRRKGVDALVPSPAVIGLYITDCAKPQDGSSALSVSTIERRLSGISSNYRQRGLYLDLKDRHIASVWAGIKRQHSKPPVQKEPVTPEELLKMVAALTFSLRDMRDRAILLIGYAGGMRRSEIVGLDVNRDETEDGRGWVEIEDEGAIVILSTKTGWKDKEIARGSSEQSCPVHALEQWLHFAKVAHGPIFRRVLRDNSGVETDRLSDKHVARLIKRTMLDANIRSELTDKERLALFSGHSLRSGLASYAEVDERYVQKHLGHASAEQTRVYQRRRDRFRVNLTKAAGL</sequence>
<dbReference type="PROSITE" id="PS51898">
    <property type="entry name" value="TYR_RECOMBINASE"/>
    <property type="match status" value="1"/>
</dbReference>
<evidence type="ECO:0000259" key="6">
    <source>
        <dbReference type="PROSITE" id="PS51900"/>
    </source>
</evidence>
<keyword evidence="2 4" id="KW-0238">DNA-binding</keyword>
<evidence type="ECO:0000313" key="7">
    <source>
        <dbReference type="EMBL" id="NSX57014.1"/>
    </source>
</evidence>
<dbReference type="InterPro" id="IPR044068">
    <property type="entry name" value="CB"/>
</dbReference>
<dbReference type="SUPFAM" id="SSF47823">
    <property type="entry name" value="lambda integrase-like, N-terminal domain"/>
    <property type="match status" value="1"/>
</dbReference>
<protein>
    <submittedName>
        <fullName evidence="7">Tyrosine-type recombinase/integrase</fullName>
    </submittedName>
</protein>
<feature type="domain" description="Tyr recombinase" evidence="5">
    <location>
        <begin position="196"/>
        <end position="404"/>
    </location>
</feature>
<dbReference type="PANTHER" id="PTHR34605:SF4">
    <property type="entry name" value="DNA ADENINE METHYLTRANSFERASE"/>
    <property type="match status" value="1"/>
</dbReference>